<evidence type="ECO:0000256" key="6">
    <source>
        <dbReference type="ARBA" id="ARBA00022958"/>
    </source>
</evidence>
<feature type="domain" description="RCK N-terminal" evidence="12">
    <location>
        <begin position="377"/>
        <end position="521"/>
    </location>
</feature>
<dbReference type="PANTHER" id="PTHR10027">
    <property type="entry name" value="CALCIUM-ACTIVATED POTASSIUM CHANNEL ALPHA CHAIN"/>
    <property type="match status" value="1"/>
</dbReference>
<keyword evidence="9" id="KW-0472">Membrane</keyword>
<organism evidence="13 14">
    <name type="scientific">Cordylochernes scorpioides</name>
    <dbReference type="NCBI Taxonomy" id="51811"/>
    <lineage>
        <taxon>Eukaryota</taxon>
        <taxon>Metazoa</taxon>
        <taxon>Ecdysozoa</taxon>
        <taxon>Arthropoda</taxon>
        <taxon>Chelicerata</taxon>
        <taxon>Arachnida</taxon>
        <taxon>Pseudoscorpiones</taxon>
        <taxon>Cheliferoidea</taxon>
        <taxon>Chernetidae</taxon>
        <taxon>Cordylochernes</taxon>
    </lineage>
</organism>
<sequence length="772" mass="87083">MYVVLLSPCELDSTMKMIIQIPMWAQRVIYLQGSALKDTDLTRARMNAAEACFILAARNYNDRSAADEHTILRSWAVRDFAPNVPQYVQVFRPENKVHVAFAEHVVCEDEFKYALLANNCLCPGTSTLVTLLLHTSRGQEGQMSKEEWQRQYGKCSGNEIYHIRLEDSRFFGEYEGKSFTYASFHSHRKYGVTLVGVQAEVGGAWPIMLNPGPQYLMKHSDMCFYMNITKEENSALLPAECSDDPPHPPVVEPALLPPPVRVEDTAVVRNNTAATMPAELPSRKKFGTLLQVPRMLDVPSEEDAALVEQEEKYLDIPWITPAEHCEIVKGFPHVAPYIGVSPTLCYMLKEKKPQCCLQLAQVCEHCTFRNAKGYNWPNRCIILAADYASNGIYNFIVPLRAHFHHPQSLRPIVLLLEKRPHPAFLDAISWFPLIYWMQGSIDDLDDLLRAGINLADSVVVVNKESTNSAEEDYLADCNTIVAVQTMFKLFPGVRIITELSQSSNMRFMQFRAHDAYALHLSKMEKREREEGSHISYMFRLPFAAGSVFSASMLDTLLYQAFVKEYMITFIRLLLGIDQAPGSGFLSSLKITKDDLWLRSYGRLFQKLSSSTCEIPIGIYRTQSSSSMDSSSQISLDLMDDDQTAVKQDIERQEIGNLVRNRMLDLNLPTEDYGRSSQLSPLVSPISPAIADAASEKRDSLSYVIINPSCDLRLEENDIVFLIRPSPISSKKIFLTRGSIRIKSPSKVRSKKSHRPPVSTDPPSLQIPPSTVV</sequence>
<dbReference type="InterPro" id="IPR047871">
    <property type="entry name" value="K_chnl_Slo-like"/>
</dbReference>
<evidence type="ECO:0000256" key="7">
    <source>
        <dbReference type="ARBA" id="ARBA00022989"/>
    </source>
</evidence>
<keyword evidence="14" id="KW-1185">Reference proteome</keyword>
<dbReference type="InterPro" id="IPR003929">
    <property type="entry name" value="K_chnl_BK_asu"/>
</dbReference>
<dbReference type="InterPro" id="IPR003148">
    <property type="entry name" value="RCK_N"/>
</dbReference>
<keyword evidence="10" id="KW-0407">Ion channel</keyword>
<keyword evidence="7" id="KW-1133">Transmembrane helix</keyword>
<feature type="region of interest" description="Disordered" evidence="11">
    <location>
        <begin position="743"/>
        <end position="772"/>
    </location>
</feature>
<dbReference type="EMBL" id="CP092864">
    <property type="protein sequence ID" value="UYV62490.1"/>
    <property type="molecule type" value="Genomic_DNA"/>
</dbReference>
<dbReference type="Gene3D" id="3.40.50.720">
    <property type="entry name" value="NAD(P)-binding Rossmann-like Domain"/>
    <property type="match status" value="2"/>
</dbReference>
<reference evidence="13 14" key="1">
    <citation type="submission" date="2022-01" db="EMBL/GenBank/DDBJ databases">
        <title>A chromosomal length assembly of Cordylochernes scorpioides.</title>
        <authorList>
            <person name="Zeh D."/>
            <person name="Zeh J."/>
        </authorList>
    </citation>
    <scope>NUCLEOTIDE SEQUENCE [LARGE SCALE GENOMIC DNA]</scope>
    <source>
        <strain evidence="13">IN4F17</strain>
        <tissue evidence="13">Whole Body</tissue>
    </source>
</reference>
<evidence type="ECO:0000256" key="4">
    <source>
        <dbReference type="ARBA" id="ARBA00022692"/>
    </source>
</evidence>
<dbReference type="Pfam" id="PF03493">
    <property type="entry name" value="BK_channel_a"/>
    <property type="match status" value="1"/>
</dbReference>
<evidence type="ECO:0000256" key="5">
    <source>
        <dbReference type="ARBA" id="ARBA00022826"/>
    </source>
</evidence>
<feature type="domain" description="RCK N-terminal" evidence="12">
    <location>
        <begin position="1"/>
        <end position="106"/>
    </location>
</feature>
<evidence type="ECO:0000256" key="10">
    <source>
        <dbReference type="ARBA" id="ARBA00023303"/>
    </source>
</evidence>
<accession>A0ABY6K5G7</accession>
<keyword evidence="5" id="KW-0631">Potassium channel</keyword>
<evidence type="ECO:0000256" key="11">
    <source>
        <dbReference type="SAM" id="MobiDB-lite"/>
    </source>
</evidence>
<name>A0ABY6K5G7_9ARAC</name>
<evidence type="ECO:0000256" key="2">
    <source>
        <dbReference type="ARBA" id="ARBA00022448"/>
    </source>
</evidence>
<dbReference type="Pfam" id="PF22614">
    <property type="entry name" value="Slo-like_RCK"/>
    <property type="match status" value="2"/>
</dbReference>
<keyword evidence="6" id="KW-0630">Potassium</keyword>
<gene>
    <name evidence="13" type="ORF">LAZ67_2000779</name>
</gene>
<evidence type="ECO:0000256" key="8">
    <source>
        <dbReference type="ARBA" id="ARBA00023065"/>
    </source>
</evidence>
<keyword evidence="4" id="KW-0812">Transmembrane</keyword>
<keyword evidence="2" id="KW-0813">Transport</keyword>
<proteinExistence type="predicted"/>
<keyword evidence="8" id="KW-0406">Ion transport</keyword>
<evidence type="ECO:0000259" key="12">
    <source>
        <dbReference type="PROSITE" id="PS51201"/>
    </source>
</evidence>
<dbReference type="PANTHER" id="PTHR10027:SF10">
    <property type="entry name" value="SLOWPOKE 2, ISOFORM D"/>
    <property type="match status" value="1"/>
</dbReference>
<keyword evidence="3" id="KW-0633">Potassium transport</keyword>
<comment type="subcellular location">
    <subcellularLocation>
        <location evidence="1">Membrane</location>
        <topology evidence="1">Multi-pass membrane protein</topology>
    </subcellularLocation>
</comment>
<dbReference type="PROSITE" id="PS51201">
    <property type="entry name" value="RCK_N"/>
    <property type="match status" value="2"/>
</dbReference>
<feature type="compositionally biased region" description="Basic residues" evidence="11">
    <location>
        <begin position="743"/>
        <end position="754"/>
    </location>
</feature>
<evidence type="ECO:0000313" key="13">
    <source>
        <dbReference type="EMBL" id="UYV62490.1"/>
    </source>
</evidence>
<evidence type="ECO:0000256" key="3">
    <source>
        <dbReference type="ARBA" id="ARBA00022538"/>
    </source>
</evidence>
<evidence type="ECO:0000256" key="9">
    <source>
        <dbReference type="ARBA" id="ARBA00023136"/>
    </source>
</evidence>
<evidence type="ECO:0000313" key="14">
    <source>
        <dbReference type="Proteomes" id="UP001235939"/>
    </source>
</evidence>
<feature type="compositionally biased region" description="Polar residues" evidence="11">
    <location>
        <begin position="760"/>
        <end position="772"/>
    </location>
</feature>
<protein>
    <submittedName>
        <fullName evidence="13">KCNT2</fullName>
    </submittedName>
</protein>
<evidence type="ECO:0000256" key="1">
    <source>
        <dbReference type="ARBA" id="ARBA00004141"/>
    </source>
</evidence>
<dbReference type="Proteomes" id="UP001235939">
    <property type="component" value="Chromosome 02"/>
</dbReference>